<proteinExistence type="predicted"/>
<reference evidence="2" key="1">
    <citation type="journal article" date="2021" name="bioRxiv">
        <title>Whole Genome Assembly and Annotation of Northern Wild Rice, Zizania palustris L., Supports a Whole Genome Duplication in the Zizania Genus.</title>
        <authorList>
            <person name="Haas M."/>
            <person name="Kono T."/>
            <person name="Macchietto M."/>
            <person name="Millas R."/>
            <person name="McGilp L."/>
            <person name="Shao M."/>
            <person name="Duquette J."/>
            <person name="Hirsch C.N."/>
            <person name="Kimball J."/>
        </authorList>
    </citation>
    <scope>NUCLEOTIDE SEQUENCE</scope>
    <source>
        <tissue evidence="2">Fresh leaf tissue</tissue>
    </source>
</reference>
<organism evidence="2 3">
    <name type="scientific">Zizania palustris</name>
    <name type="common">Northern wild rice</name>
    <dbReference type="NCBI Taxonomy" id="103762"/>
    <lineage>
        <taxon>Eukaryota</taxon>
        <taxon>Viridiplantae</taxon>
        <taxon>Streptophyta</taxon>
        <taxon>Embryophyta</taxon>
        <taxon>Tracheophyta</taxon>
        <taxon>Spermatophyta</taxon>
        <taxon>Magnoliopsida</taxon>
        <taxon>Liliopsida</taxon>
        <taxon>Poales</taxon>
        <taxon>Poaceae</taxon>
        <taxon>BOP clade</taxon>
        <taxon>Oryzoideae</taxon>
        <taxon>Oryzeae</taxon>
        <taxon>Zizaniinae</taxon>
        <taxon>Zizania</taxon>
    </lineage>
</organism>
<name>A0A8J5R6F4_ZIZPA</name>
<gene>
    <name evidence="2" type="ORF">GUJ93_ZPchr0001g30303</name>
</gene>
<dbReference type="AlphaFoldDB" id="A0A8J5R6F4"/>
<feature type="compositionally biased region" description="Basic and acidic residues" evidence="1">
    <location>
        <begin position="66"/>
        <end position="78"/>
    </location>
</feature>
<dbReference type="EMBL" id="JAAALK010000288">
    <property type="protein sequence ID" value="KAG8052340.1"/>
    <property type="molecule type" value="Genomic_DNA"/>
</dbReference>
<reference evidence="2" key="2">
    <citation type="submission" date="2021-02" db="EMBL/GenBank/DDBJ databases">
        <authorList>
            <person name="Kimball J.A."/>
            <person name="Haas M.W."/>
            <person name="Macchietto M."/>
            <person name="Kono T."/>
            <person name="Duquette J."/>
            <person name="Shao M."/>
        </authorList>
    </citation>
    <scope>NUCLEOTIDE SEQUENCE</scope>
    <source>
        <tissue evidence="2">Fresh leaf tissue</tissue>
    </source>
</reference>
<evidence type="ECO:0000313" key="3">
    <source>
        <dbReference type="Proteomes" id="UP000729402"/>
    </source>
</evidence>
<evidence type="ECO:0000256" key="1">
    <source>
        <dbReference type="SAM" id="MobiDB-lite"/>
    </source>
</evidence>
<keyword evidence="3" id="KW-1185">Reference proteome</keyword>
<evidence type="ECO:0000313" key="2">
    <source>
        <dbReference type="EMBL" id="KAG8052340.1"/>
    </source>
</evidence>
<feature type="region of interest" description="Disordered" evidence="1">
    <location>
        <begin position="40"/>
        <end position="112"/>
    </location>
</feature>
<comment type="caution">
    <text evidence="2">The sequence shown here is derived from an EMBL/GenBank/DDBJ whole genome shotgun (WGS) entry which is preliminary data.</text>
</comment>
<protein>
    <submittedName>
        <fullName evidence="2">Uncharacterized protein</fullName>
    </submittedName>
</protein>
<dbReference type="Proteomes" id="UP000729402">
    <property type="component" value="Unassembled WGS sequence"/>
</dbReference>
<sequence>MDIVMTIMINLQAKISDMDVQMSHMSSCITSLEKQMALPDEISYSTNSNDNGFHAEAPPPSPDAEAEAREERGDREAEQPQGVQPHPCQGGHRPIGSGAIMELSADNGALGH</sequence>
<accession>A0A8J5R6F4</accession>